<dbReference type="Pfam" id="PF16363">
    <property type="entry name" value="GDP_Man_Dehyd"/>
    <property type="match status" value="1"/>
</dbReference>
<protein>
    <submittedName>
        <fullName evidence="2">CDP-glucose 4,6-dehydratase</fullName>
    </submittedName>
</protein>
<accession>A0A1L4D4R0</accession>
<name>A0A1L4D4R0_9BACT</name>
<sequence>MPFQNLYKNKKVFITGHTGFKGSWLTQWLLQLGAEVAGYSLYIPSQPSLYEILNLNSKVKDYRDDIRNFNSLLSAIQDFKPDIIFHFAAQPIVMESYRAPKENFDVNVMGMVNVLDAIRVTKGIQAAVLITSDKCYENVEWEYGYRESDRLGGKDPYSASKACAEIIFSSYVRSFFQDHETFLATARAGNVIGGGDWAADRIIPDAMRAWSQGLSLKIRNPNSTRPWQHVLEPLSGYLWLGAKLLSKTAHLHGESFNFGPLQEANHSVEHLLHILESSWKSLPTKIENKNSSLVEASLLKLCCDKAMNRLKWKPNLSFEETLLFTNDWYLNYYNNKETNYTEYTLKQIESYANLALQRNLTWAI</sequence>
<evidence type="ECO:0000313" key="2">
    <source>
        <dbReference type="EMBL" id="APJ05179.1"/>
    </source>
</evidence>
<evidence type="ECO:0000313" key="3">
    <source>
        <dbReference type="Proteomes" id="UP000184731"/>
    </source>
</evidence>
<proteinExistence type="predicted"/>
<reference evidence="2 3" key="1">
    <citation type="submission" date="2016-10" db="EMBL/GenBank/DDBJ databases">
        <title>Silvanigrella aquatica sp. nov., isolated from a freshwater lake located in the Black Forest, Germany, description of Silvanigrellaceae fam. nov., Silvanigrellales ord. nov., reclassification of the order Bdellovibrionales in the class Oligoflexia, reclassification of the families Bacteriovoracaceae and Halobacteriovoraceae in the new order Bacteriovoracales ord. nov., and reclassification of the family Pseudobacteriovoracaceae in the order Oligoflexiales.</title>
        <authorList>
            <person name="Hahn M.W."/>
            <person name="Schmidt J."/>
            <person name="Koll U."/>
            <person name="Rohde M."/>
            <person name="Verbag S."/>
            <person name="Pitt A."/>
            <person name="Nakai R."/>
            <person name="Naganuma T."/>
            <person name="Lang E."/>
        </authorList>
    </citation>
    <scope>NUCLEOTIDE SEQUENCE [LARGE SCALE GENOMIC DNA]</scope>
    <source>
        <strain evidence="2 3">MWH-Nonnen-W8red</strain>
    </source>
</reference>
<evidence type="ECO:0000259" key="1">
    <source>
        <dbReference type="Pfam" id="PF16363"/>
    </source>
</evidence>
<dbReference type="Gene3D" id="3.40.50.720">
    <property type="entry name" value="NAD(P)-binding Rossmann-like Domain"/>
    <property type="match status" value="1"/>
</dbReference>
<dbReference type="KEGG" id="saqi:AXG55_12050"/>
<dbReference type="SUPFAM" id="SSF51735">
    <property type="entry name" value="NAD(P)-binding Rossmann-fold domains"/>
    <property type="match status" value="1"/>
</dbReference>
<dbReference type="RefSeq" id="WP_148698860.1">
    <property type="nucleotide sequence ID" value="NZ_CP017834.1"/>
</dbReference>
<dbReference type="STRING" id="1915309.AXG55_12050"/>
<dbReference type="InterPro" id="IPR036291">
    <property type="entry name" value="NAD(P)-bd_dom_sf"/>
</dbReference>
<dbReference type="InterPro" id="IPR016040">
    <property type="entry name" value="NAD(P)-bd_dom"/>
</dbReference>
<gene>
    <name evidence="2" type="ORF">AXG55_12050</name>
</gene>
<dbReference type="InterPro" id="IPR013445">
    <property type="entry name" value="CDP_4_6_deHydtase"/>
</dbReference>
<dbReference type="NCBIfam" id="TIGR02622">
    <property type="entry name" value="CDP_4_6_dhtase"/>
    <property type="match status" value="1"/>
</dbReference>
<dbReference type="Proteomes" id="UP000184731">
    <property type="component" value="Chromosome"/>
</dbReference>
<dbReference type="OrthoDB" id="5289052at2"/>
<feature type="domain" description="NAD(P)-binding" evidence="1">
    <location>
        <begin position="13"/>
        <end position="321"/>
    </location>
</feature>
<dbReference type="Gene3D" id="3.90.25.10">
    <property type="entry name" value="UDP-galactose 4-epimerase, domain 1"/>
    <property type="match status" value="1"/>
</dbReference>
<dbReference type="AlphaFoldDB" id="A0A1L4D4R0"/>
<dbReference type="EMBL" id="CP017834">
    <property type="protein sequence ID" value="APJ05179.1"/>
    <property type="molecule type" value="Genomic_DNA"/>
</dbReference>
<organism evidence="2 3">
    <name type="scientific">Silvanigrella aquatica</name>
    <dbReference type="NCBI Taxonomy" id="1915309"/>
    <lineage>
        <taxon>Bacteria</taxon>
        <taxon>Pseudomonadati</taxon>
        <taxon>Bdellovibrionota</taxon>
        <taxon>Oligoflexia</taxon>
        <taxon>Silvanigrellales</taxon>
        <taxon>Silvanigrellaceae</taxon>
        <taxon>Silvanigrella</taxon>
    </lineage>
</organism>
<dbReference type="PANTHER" id="PTHR43000">
    <property type="entry name" value="DTDP-D-GLUCOSE 4,6-DEHYDRATASE-RELATED"/>
    <property type="match status" value="1"/>
</dbReference>
<keyword evidence="3" id="KW-1185">Reference proteome</keyword>